<reference evidence="3 4" key="1">
    <citation type="submission" date="2020-08" db="EMBL/GenBank/DDBJ databases">
        <authorList>
            <person name="Liu C."/>
            <person name="Sun Q."/>
        </authorList>
    </citation>
    <scope>NUCLEOTIDE SEQUENCE [LARGE SCALE GENOMIC DNA]</scope>
    <source>
        <strain evidence="3 4">NSJ-62</strain>
    </source>
</reference>
<dbReference type="AlphaFoldDB" id="A0A7G9B1L3"/>
<evidence type="ECO:0008006" key="5">
    <source>
        <dbReference type="Google" id="ProtNLM"/>
    </source>
</evidence>
<feature type="chain" id="PRO_5038744250" description="Lipoprotein" evidence="2">
    <location>
        <begin position="26"/>
        <end position="273"/>
    </location>
</feature>
<evidence type="ECO:0000313" key="3">
    <source>
        <dbReference type="EMBL" id="QNL43444.1"/>
    </source>
</evidence>
<keyword evidence="2" id="KW-0732">Signal</keyword>
<dbReference type="KEGG" id="ohi:H8790_08055"/>
<sequence>MKKIRMVPCLAAVAALLAACTRVTEAEGADSGGEACGVRAFAVYSAFGLTYEERSGQLLYDGDRVRYFEDLYPVGEGMAGMTFFDREGVVDLQAERDLSNLPRSKDGSFDPGGVLTGLRVCSETEFQSRDLEPLMHPDPGSAQAGELLSARELAALYAEYQPFGLSYDAERDTLLWDGQTVRYFCDVRSSNGEAPESGRFQGVITTHWTDGGTVDVLTVRDYERPDGDGNGALTRLEACTQAEFEARTAAQSQGGSIRYFEPASNMDNQTAEE</sequence>
<dbReference type="Proteomes" id="UP000515960">
    <property type="component" value="Chromosome"/>
</dbReference>
<dbReference type="RefSeq" id="WP_187332035.1">
    <property type="nucleotide sequence ID" value="NZ_CP060490.1"/>
</dbReference>
<evidence type="ECO:0000256" key="2">
    <source>
        <dbReference type="SAM" id="SignalP"/>
    </source>
</evidence>
<dbReference type="EMBL" id="CP060490">
    <property type="protein sequence ID" value="QNL43444.1"/>
    <property type="molecule type" value="Genomic_DNA"/>
</dbReference>
<proteinExistence type="predicted"/>
<evidence type="ECO:0000256" key="1">
    <source>
        <dbReference type="SAM" id="MobiDB-lite"/>
    </source>
</evidence>
<feature type="signal peptide" evidence="2">
    <location>
        <begin position="1"/>
        <end position="25"/>
    </location>
</feature>
<evidence type="ECO:0000313" key="4">
    <source>
        <dbReference type="Proteomes" id="UP000515960"/>
    </source>
</evidence>
<gene>
    <name evidence="3" type="ORF">H8790_08055</name>
</gene>
<feature type="region of interest" description="Disordered" evidence="1">
    <location>
        <begin position="250"/>
        <end position="273"/>
    </location>
</feature>
<organism evidence="3 4">
    <name type="scientific">Oscillibacter hominis</name>
    <dbReference type="NCBI Taxonomy" id="2763056"/>
    <lineage>
        <taxon>Bacteria</taxon>
        <taxon>Bacillati</taxon>
        <taxon>Bacillota</taxon>
        <taxon>Clostridia</taxon>
        <taxon>Eubacteriales</taxon>
        <taxon>Oscillospiraceae</taxon>
        <taxon>Oscillibacter</taxon>
    </lineage>
</organism>
<accession>A0A7G9B1L3</accession>
<protein>
    <recommendedName>
        <fullName evidence="5">Lipoprotein</fullName>
    </recommendedName>
</protein>
<name>A0A7G9B1L3_9FIRM</name>
<keyword evidence="4" id="KW-1185">Reference proteome</keyword>
<dbReference type="PROSITE" id="PS51257">
    <property type="entry name" value="PROKAR_LIPOPROTEIN"/>
    <property type="match status" value="1"/>
</dbReference>